<feature type="compositionally biased region" description="Low complexity" evidence="1">
    <location>
        <begin position="116"/>
        <end position="153"/>
    </location>
</feature>
<proteinExistence type="predicted"/>
<evidence type="ECO:0000256" key="1">
    <source>
        <dbReference type="SAM" id="MobiDB-lite"/>
    </source>
</evidence>
<evidence type="ECO:0000313" key="3">
    <source>
        <dbReference type="Proteomes" id="UP000240542"/>
    </source>
</evidence>
<dbReference type="Proteomes" id="UP000240542">
    <property type="component" value="Unassembled WGS sequence"/>
</dbReference>
<dbReference type="EMBL" id="PYGA01000011">
    <property type="protein sequence ID" value="PSK96547.1"/>
    <property type="molecule type" value="Genomic_DNA"/>
</dbReference>
<organism evidence="2 3">
    <name type="scientific">Murinocardiopsis flavida</name>
    <dbReference type="NCBI Taxonomy" id="645275"/>
    <lineage>
        <taxon>Bacteria</taxon>
        <taxon>Bacillati</taxon>
        <taxon>Actinomycetota</taxon>
        <taxon>Actinomycetes</taxon>
        <taxon>Streptosporangiales</taxon>
        <taxon>Nocardiopsidaceae</taxon>
        <taxon>Murinocardiopsis</taxon>
    </lineage>
</organism>
<accession>A0A2P8DH51</accession>
<gene>
    <name evidence="2" type="ORF">CLV63_111142</name>
</gene>
<feature type="compositionally biased region" description="Basic residues" evidence="1">
    <location>
        <begin position="204"/>
        <end position="214"/>
    </location>
</feature>
<feature type="region of interest" description="Disordered" evidence="1">
    <location>
        <begin position="1"/>
        <end position="232"/>
    </location>
</feature>
<name>A0A2P8DH51_9ACTN</name>
<dbReference type="AlphaFoldDB" id="A0A2P8DH51"/>
<evidence type="ECO:0000313" key="2">
    <source>
        <dbReference type="EMBL" id="PSK96547.1"/>
    </source>
</evidence>
<protein>
    <submittedName>
        <fullName evidence="2">Uncharacterized protein</fullName>
    </submittedName>
</protein>
<reference evidence="2 3" key="1">
    <citation type="submission" date="2018-03" db="EMBL/GenBank/DDBJ databases">
        <title>Genomic Encyclopedia of Archaeal and Bacterial Type Strains, Phase II (KMG-II): from individual species to whole genera.</title>
        <authorList>
            <person name="Goeker M."/>
        </authorList>
    </citation>
    <scope>NUCLEOTIDE SEQUENCE [LARGE SCALE GENOMIC DNA]</scope>
    <source>
        <strain evidence="2 3">DSM 45312</strain>
    </source>
</reference>
<comment type="caution">
    <text evidence="2">The sequence shown here is derived from an EMBL/GenBank/DDBJ whole genome shotgun (WGS) entry which is preliminary data.</text>
</comment>
<feature type="region of interest" description="Disordered" evidence="1">
    <location>
        <begin position="259"/>
        <end position="280"/>
    </location>
</feature>
<sequence>MPHPFRGQTTLEPTRAEILAPVEPVPQCRRGSLWKTSAGAPLSRGSAPAGRSRQRAAGWRDGRGGGTGGVAGRAGWQTLRRKPVVPWHGRAPLSSPSEPWDAARAGRSRPLPAPPAYGRSGPSPAAAPGPEFEPEPGSVSGSAFGPGPRSAAGAGAGHGTGSDQLGPGASPVPERPGPGRPDPTRNSLQPGGLASPAWAGLGRPRSRGRSRVRKGPQESGRRPKRSNGQWIMNALPITEDSGMVPSLPGSVLCPRESCEAPRWSPITHRRPSPTVTGPNS</sequence>
<keyword evidence="3" id="KW-1185">Reference proteome</keyword>